<dbReference type="GO" id="GO:0016301">
    <property type="term" value="F:kinase activity"/>
    <property type="evidence" value="ECO:0007669"/>
    <property type="project" value="UniProtKB-KW"/>
</dbReference>
<dbReference type="InterPro" id="IPR036890">
    <property type="entry name" value="HATPase_C_sf"/>
</dbReference>
<accession>A0ABT3P1L8</accession>
<dbReference type="Pfam" id="PF02518">
    <property type="entry name" value="HATPase_c"/>
    <property type="match status" value="1"/>
</dbReference>
<comment type="catalytic activity">
    <reaction evidence="1">
        <text>ATP + protein L-histidine = ADP + protein N-phospho-L-histidine.</text>
        <dbReference type="EC" id="2.7.13.3"/>
    </reaction>
</comment>
<evidence type="ECO:0000259" key="8">
    <source>
        <dbReference type="PROSITE" id="PS50109"/>
    </source>
</evidence>
<dbReference type="Proteomes" id="UP001526430">
    <property type="component" value="Unassembled WGS sequence"/>
</dbReference>
<sequence length="243" mass="26558">MQPHDLDALARDLCQPVDALGLLNHALRQRLRAGLHRAAEDEVEAILEQIELGLTQMRRRLASMLDIVHAEHSLARPVIAEVQLMPLFEKLALQTARIAHDNRVSLSIAPTSIRVISDPRALEVILRNLLLNGLFFARGGRVLLGCRRRGGDAQIQVWDDGVGILPEHQAVIFEPLAKLQGDGDGLVQGLGMGLTLARDLARTLGHGIDLRSEPRMGSVFLLTLPRIEATKQRGTESAGSACL</sequence>
<keyword evidence="4" id="KW-0547">Nucleotide-binding</keyword>
<dbReference type="CDD" id="cd00075">
    <property type="entry name" value="HATPase"/>
    <property type="match status" value="1"/>
</dbReference>
<dbReference type="InterPro" id="IPR004358">
    <property type="entry name" value="Sig_transdc_His_kin-like_C"/>
</dbReference>
<evidence type="ECO:0000256" key="2">
    <source>
        <dbReference type="ARBA" id="ARBA00012438"/>
    </source>
</evidence>
<evidence type="ECO:0000256" key="3">
    <source>
        <dbReference type="ARBA" id="ARBA00022679"/>
    </source>
</evidence>
<evidence type="ECO:0000313" key="9">
    <source>
        <dbReference type="EMBL" id="MCW8088303.1"/>
    </source>
</evidence>
<keyword evidence="10" id="KW-1185">Reference proteome</keyword>
<evidence type="ECO:0000256" key="4">
    <source>
        <dbReference type="ARBA" id="ARBA00022741"/>
    </source>
</evidence>
<keyword evidence="3" id="KW-0808">Transferase</keyword>
<dbReference type="Gene3D" id="3.30.565.10">
    <property type="entry name" value="Histidine kinase-like ATPase, C-terminal domain"/>
    <property type="match status" value="1"/>
</dbReference>
<dbReference type="SUPFAM" id="SSF55874">
    <property type="entry name" value="ATPase domain of HSP90 chaperone/DNA topoisomerase II/histidine kinase"/>
    <property type="match status" value="1"/>
</dbReference>
<dbReference type="PRINTS" id="PR00344">
    <property type="entry name" value="BCTRLSENSOR"/>
</dbReference>
<dbReference type="SMART" id="SM00387">
    <property type="entry name" value="HATPase_c"/>
    <property type="match status" value="1"/>
</dbReference>
<dbReference type="EC" id="2.7.13.3" evidence="2"/>
<gene>
    <name evidence="9" type="ORF">OF850_22200</name>
</gene>
<evidence type="ECO:0000256" key="7">
    <source>
        <dbReference type="ARBA" id="ARBA00023012"/>
    </source>
</evidence>
<feature type="domain" description="Histidine kinase" evidence="8">
    <location>
        <begin position="8"/>
        <end position="228"/>
    </location>
</feature>
<reference evidence="9 10" key="1">
    <citation type="submission" date="2022-10" db="EMBL/GenBank/DDBJ databases">
        <title>Roseococcus glaciei nov., sp. nov., isolated from glacier.</title>
        <authorList>
            <person name="Liu Q."/>
            <person name="Xin Y.-H."/>
        </authorList>
    </citation>
    <scope>NUCLEOTIDE SEQUENCE [LARGE SCALE GENOMIC DNA]</scope>
    <source>
        <strain evidence="9 10">MDT2-1-1</strain>
    </source>
</reference>
<dbReference type="InterPro" id="IPR050351">
    <property type="entry name" value="BphY/WalK/GraS-like"/>
</dbReference>
<evidence type="ECO:0000256" key="5">
    <source>
        <dbReference type="ARBA" id="ARBA00022777"/>
    </source>
</evidence>
<dbReference type="PANTHER" id="PTHR42878:SF7">
    <property type="entry name" value="SENSOR HISTIDINE KINASE GLRK"/>
    <property type="match status" value="1"/>
</dbReference>
<dbReference type="PROSITE" id="PS50109">
    <property type="entry name" value="HIS_KIN"/>
    <property type="match status" value="1"/>
</dbReference>
<dbReference type="InterPro" id="IPR003594">
    <property type="entry name" value="HATPase_dom"/>
</dbReference>
<keyword evidence="6" id="KW-0067">ATP-binding</keyword>
<dbReference type="RefSeq" id="WP_301592501.1">
    <property type="nucleotide sequence ID" value="NZ_JAPFQI010000032.1"/>
</dbReference>
<evidence type="ECO:0000256" key="1">
    <source>
        <dbReference type="ARBA" id="ARBA00000085"/>
    </source>
</evidence>
<name>A0ABT3P1L8_9PROT</name>
<evidence type="ECO:0000313" key="10">
    <source>
        <dbReference type="Proteomes" id="UP001526430"/>
    </source>
</evidence>
<dbReference type="PANTHER" id="PTHR42878">
    <property type="entry name" value="TWO-COMPONENT HISTIDINE KINASE"/>
    <property type="match status" value="1"/>
</dbReference>
<keyword evidence="7" id="KW-0902">Two-component regulatory system</keyword>
<keyword evidence="5 9" id="KW-0418">Kinase</keyword>
<dbReference type="EMBL" id="JAPFQI010000032">
    <property type="protein sequence ID" value="MCW8088303.1"/>
    <property type="molecule type" value="Genomic_DNA"/>
</dbReference>
<organism evidence="9 10">
    <name type="scientific">Sabulicella glaciei</name>
    <dbReference type="NCBI Taxonomy" id="2984948"/>
    <lineage>
        <taxon>Bacteria</taxon>
        <taxon>Pseudomonadati</taxon>
        <taxon>Pseudomonadota</taxon>
        <taxon>Alphaproteobacteria</taxon>
        <taxon>Acetobacterales</taxon>
        <taxon>Acetobacteraceae</taxon>
        <taxon>Sabulicella</taxon>
    </lineage>
</organism>
<dbReference type="InterPro" id="IPR005467">
    <property type="entry name" value="His_kinase_dom"/>
</dbReference>
<evidence type="ECO:0000256" key="6">
    <source>
        <dbReference type="ARBA" id="ARBA00022840"/>
    </source>
</evidence>
<protein>
    <recommendedName>
        <fullName evidence="2">histidine kinase</fullName>
        <ecNumber evidence="2">2.7.13.3</ecNumber>
    </recommendedName>
</protein>
<comment type="caution">
    <text evidence="9">The sequence shown here is derived from an EMBL/GenBank/DDBJ whole genome shotgun (WGS) entry which is preliminary data.</text>
</comment>
<proteinExistence type="predicted"/>